<reference evidence="1 2" key="1">
    <citation type="submission" date="2013-10" db="EMBL/GenBank/DDBJ databases">
        <authorList>
            <person name="Wang G."/>
            <person name="Zhuang W."/>
        </authorList>
    </citation>
    <scope>NUCLEOTIDE SEQUENCE [LARGE SCALE GENOMIC DNA]</scope>
    <source>
        <strain evidence="1 2">DSM 20118</strain>
    </source>
</reference>
<accession>A0A0A0B342</accession>
<dbReference type="OrthoDB" id="9771846at2"/>
<dbReference type="Pfam" id="PF13692">
    <property type="entry name" value="Glyco_trans_1_4"/>
    <property type="match status" value="1"/>
</dbReference>
<dbReference type="SUPFAM" id="SSF53756">
    <property type="entry name" value="UDP-Glycosyltransferase/glycogen phosphorylase"/>
    <property type="match status" value="1"/>
</dbReference>
<evidence type="ECO:0000313" key="2">
    <source>
        <dbReference type="Proteomes" id="UP000029833"/>
    </source>
</evidence>
<comment type="caution">
    <text evidence="1">The sequence shown here is derived from an EMBL/GenBank/DDBJ whole genome shotgun (WGS) entry which is preliminary data.</text>
</comment>
<dbReference type="Gene3D" id="3.40.50.2000">
    <property type="entry name" value="Glycogen Phosphorylase B"/>
    <property type="match status" value="1"/>
</dbReference>
<dbReference type="GO" id="GO:0016757">
    <property type="term" value="F:glycosyltransferase activity"/>
    <property type="evidence" value="ECO:0007669"/>
    <property type="project" value="TreeGrafter"/>
</dbReference>
<dbReference type="EMBL" id="AXNT01000120">
    <property type="protein sequence ID" value="KGM01255.1"/>
    <property type="molecule type" value="Genomic_DNA"/>
</dbReference>
<dbReference type="PANTHER" id="PTHR12526:SF635">
    <property type="entry name" value="GLYCOSYL TRANSFERASE GROUP 1"/>
    <property type="match status" value="1"/>
</dbReference>
<name>A0A0A0B342_9CELL</name>
<evidence type="ECO:0000313" key="1">
    <source>
        <dbReference type="EMBL" id="KGM01255.1"/>
    </source>
</evidence>
<gene>
    <name evidence="1" type="ORF">Q760_02740</name>
</gene>
<keyword evidence="2" id="KW-1185">Reference proteome</keyword>
<dbReference type="PANTHER" id="PTHR12526">
    <property type="entry name" value="GLYCOSYLTRANSFERASE"/>
    <property type="match status" value="1"/>
</dbReference>
<sequence length="451" mass="48073">MTSVAFLTPEPVTDRVAGPAIRCLELARVLRAAGHDAGVVSTGQVAPREGDVPVRHVAPGDVAATADQADVVVVGGDLLDRHPALASGRARLVVDLYDPFHLEALEQTADLPPRHRQLAVDAAVRAMRTNALLGDTFLCASDDQRKLWVGHLAAHGRINPDTYDADPALSRLLAVVPFGLPAPPAATAGGGLRAAVPEIDDDSDVLYWGGGLYNWFDPEVLVRAVARLVRTRPTVRLAFAGGAHPNPDVRSGEAARRARAAADELGVLGTHVFFLPGWIDYDRRADYLADATLGVSTHLAHVETEFSYRTRLLDYVWAGVPTLATGGDPLSTLLEAHGAGWTVPPGDVDALHDRLAQVLGDRAALDAARAAASALAPSLRWTRVAGPLLEYCSAPASAPDLLGGRRRAQVARVRRMNAGDRRRELRHAVGRRALAMIRPGAPRAATPTRER</sequence>
<dbReference type="RefSeq" id="WP_052104329.1">
    <property type="nucleotide sequence ID" value="NZ_AXNT01000120.1"/>
</dbReference>
<organism evidence="1 2">
    <name type="scientific">Cellulomonas cellasea DSM 20118</name>
    <dbReference type="NCBI Taxonomy" id="1408250"/>
    <lineage>
        <taxon>Bacteria</taxon>
        <taxon>Bacillati</taxon>
        <taxon>Actinomycetota</taxon>
        <taxon>Actinomycetes</taxon>
        <taxon>Micrococcales</taxon>
        <taxon>Cellulomonadaceae</taxon>
        <taxon>Cellulomonas</taxon>
    </lineage>
</organism>
<protein>
    <recommendedName>
        <fullName evidence="3">Glycosyltransferase</fullName>
    </recommendedName>
</protein>
<evidence type="ECO:0008006" key="3">
    <source>
        <dbReference type="Google" id="ProtNLM"/>
    </source>
</evidence>
<dbReference type="STRING" id="1408250.Q760_02740"/>
<proteinExistence type="predicted"/>
<dbReference type="Proteomes" id="UP000029833">
    <property type="component" value="Unassembled WGS sequence"/>
</dbReference>
<dbReference type="AlphaFoldDB" id="A0A0A0B342"/>